<dbReference type="AlphaFoldDB" id="A0A7W8VG66"/>
<sequence length="116" mass="13154">MPSVEQRLTALEAASFTLTSEQQRLKADNDAYHANIDARLNSIADGLMAHRREVAARFDRVDEQFGRVDEQFGRVDERFGRVDERFGRVEGELADLKAGQSEMREMLARIVAKIDA</sequence>
<protein>
    <submittedName>
        <fullName evidence="1">Septation ring formation regulator EzrA</fullName>
    </submittedName>
</protein>
<dbReference type="Gene3D" id="3.90.20.10">
    <property type="match status" value="1"/>
</dbReference>
<evidence type="ECO:0000313" key="1">
    <source>
        <dbReference type="EMBL" id="MBB5434843.1"/>
    </source>
</evidence>
<keyword evidence="2" id="KW-1185">Reference proteome</keyword>
<proteinExistence type="predicted"/>
<dbReference type="EMBL" id="JACHDB010000001">
    <property type="protein sequence ID" value="MBB5434843.1"/>
    <property type="molecule type" value="Genomic_DNA"/>
</dbReference>
<organism evidence="1 2">
    <name type="scientific">Nocardiopsis composta</name>
    <dbReference type="NCBI Taxonomy" id="157465"/>
    <lineage>
        <taxon>Bacteria</taxon>
        <taxon>Bacillati</taxon>
        <taxon>Actinomycetota</taxon>
        <taxon>Actinomycetes</taxon>
        <taxon>Streptosporangiales</taxon>
        <taxon>Nocardiopsidaceae</taxon>
        <taxon>Nocardiopsis</taxon>
    </lineage>
</organism>
<dbReference type="Proteomes" id="UP000572635">
    <property type="component" value="Unassembled WGS sequence"/>
</dbReference>
<comment type="caution">
    <text evidence="1">The sequence shown here is derived from an EMBL/GenBank/DDBJ whole genome shotgun (WGS) entry which is preliminary data.</text>
</comment>
<accession>A0A7W8VG66</accession>
<evidence type="ECO:0000313" key="2">
    <source>
        <dbReference type="Proteomes" id="UP000572635"/>
    </source>
</evidence>
<dbReference type="RefSeq" id="WP_184395884.1">
    <property type="nucleotide sequence ID" value="NZ_BAAAJD010000003.1"/>
</dbReference>
<reference evidence="1 2" key="1">
    <citation type="submission" date="2020-08" db="EMBL/GenBank/DDBJ databases">
        <title>Sequencing the genomes of 1000 actinobacteria strains.</title>
        <authorList>
            <person name="Klenk H.-P."/>
        </authorList>
    </citation>
    <scope>NUCLEOTIDE SEQUENCE [LARGE SCALE GENOMIC DNA]</scope>
    <source>
        <strain evidence="1 2">DSM 44551</strain>
    </source>
</reference>
<gene>
    <name evidence="1" type="ORF">HDA36_004927</name>
</gene>
<name>A0A7W8VG66_9ACTN</name>